<dbReference type="Gene3D" id="4.10.320.10">
    <property type="entry name" value="E3-binding domain"/>
    <property type="match status" value="1"/>
</dbReference>
<keyword evidence="9" id="KW-1185">Reference proteome</keyword>
<keyword evidence="4" id="KW-0808">Transferase</keyword>
<sequence length="425" mass="44311">MTEIFMPRLSDTVEEGVIAAWHKKPGDPVAAGDSLVDIETDKAVMEHEAYEEGTLAEILVPEGGTAKIGEPIAVLVATGETPPTAPTRPPAAPETPAPARAQAQAPATATAPAVAAAAQPQDGRAPTSPLARRLAKEYGLDIAAITGTGPGGRVIRADVENAANAANAGNAAKPADAAQAASTASAAGAAPAAATDDGKDSVEAPLSRLRKVAARRLVQSKQEAPHIYLRRTVDAEALREFRSVVNDGREENKVSPNDLILKACATALRRHPDLNSSWVDDRLLHHRRVHLGVAVATDDGLLVPVVRDADRLQLTELAARTRELAAGARARTLTPQELGGSTFTVSNLGMFGVDGFQAVINPPEAAILAVGAISKQPMVVGDEVVARHTLELNLSVDHRACDGATAAQFLAELVDLLEDPLRIVV</sequence>
<dbReference type="InterPro" id="IPR000089">
    <property type="entry name" value="Biotin_lipoyl"/>
</dbReference>
<dbReference type="InterPro" id="IPR011053">
    <property type="entry name" value="Single_hybrid_motif"/>
</dbReference>
<dbReference type="Pfam" id="PF00198">
    <property type="entry name" value="2-oxoacid_dh"/>
    <property type="match status" value="1"/>
</dbReference>
<comment type="caution">
    <text evidence="8">The sequence shown here is derived from an EMBL/GenBank/DDBJ whole genome shotgun (WGS) entry which is preliminary data.</text>
</comment>
<evidence type="ECO:0000256" key="4">
    <source>
        <dbReference type="RuleBase" id="RU003423"/>
    </source>
</evidence>
<dbReference type="InterPro" id="IPR045257">
    <property type="entry name" value="E2/Pdx1"/>
</dbReference>
<dbReference type="PROSITE" id="PS51826">
    <property type="entry name" value="PSBD"/>
    <property type="match status" value="1"/>
</dbReference>
<dbReference type="InterPro" id="IPR001078">
    <property type="entry name" value="2-oxoacid_DH_actylTfrase"/>
</dbReference>
<feature type="domain" description="Lipoyl-binding" evidence="6">
    <location>
        <begin position="1"/>
        <end position="76"/>
    </location>
</feature>
<accession>A0ABT1Q2M9</accession>
<dbReference type="PROSITE" id="PS50968">
    <property type="entry name" value="BIOTINYL_LIPOYL"/>
    <property type="match status" value="1"/>
</dbReference>
<dbReference type="PANTHER" id="PTHR23151:SF90">
    <property type="entry name" value="DIHYDROLIPOYLLYSINE-RESIDUE ACETYLTRANSFERASE COMPONENT OF PYRUVATE DEHYDROGENASE COMPLEX, MITOCHONDRIAL-RELATED"/>
    <property type="match status" value="1"/>
</dbReference>
<dbReference type="InterPro" id="IPR004167">
    <property type="entry name" value="PSBD"/>
</dbReference>
<dbReference type="CDD" id="cd06849">
    <property type="entry name" value="lipoyl_domain"/>
    <property type="match status" value="1"/>
</dbReference>
<keyword evidence="4" id="KW-0012">Acyltransferase</keyword>
<evidence type="ECO:0000256" key="1">
    <source>
        <dbReference type="ARBA" id="ARBA00001938"/>
    </source>
</evidence>
<comment type="cofactor">
    <cofactor evidence="1 4">
        <name>(R)-lipoate</name>
        <dbReference type="ChEBI" id="CHEBI:83088"/>
    </cofactor>
</comment>
<proteinExistence type="inferred from homology"/>
<dbReference type="InterPro" id="IPR023213">
    <property type="entry name" value="CAT-like_dom_sf"/>
</dbReference>
<dbReference type="Gene3D" id="3.30.559.10">
    <property type="entry name" value="Chloramphenicol acetyltransferase-like domain"/>
    <property type="match status" value="1"/>
</dbReference>
<protein>
    <recommendedName>
        <fullName evidence="4">Dihydrolipoamide acetyltransferase component of pyruvate dehydrogenase complex</fullName>
        <ecNumber evidence="4">2.3.1.-</ecNumber>
    </recommendedName>
</protein>
<evidence type="ECO:0000256" key="5">
    <source>
        <dbReference type="SAM" id="MobiDB-lite"/>
    </source>
</evidence>
<name>A0ABT1Q2M9_9ACTN</name>
<evidence type="ECO:0000259" key="6">
    <source>
        <dbReference type="PROSITE" id="PS50968"/>
    </source>
</evidence>
<organism evidence="8 9">
    <name type="scientific">Streptomyces humicola</name>
    <dbReference type="NCBI Taxonomy" id="2953240"/>
    <lineage>
        <taxon>Bacteria</taxon>
        <taxon>Bacillati</taxon>
        <taxon>Actinomycetota</taxon>
        <taxon>Actinomycetes</taxon>
        <taxon>Kitasatosporales</taxon>
        <taxon>Streptomycetaceae</taxon>
        <taxon>Streptomyces</taxon>
    </lineage>
</organism>
<feature type="compositionally biased region" description="Pro residues" evidence="5">
    <location>
        <begin position="83"/>
        <end position="96"/>
    </location>
</feature>
<dbReference type="SUPFAM" id="SSF47005">
    <property type="entry name" value="Peripheral subunit-binding domain of 2-oxo acid dehydrogenase complex"/>
    <property type="match status" value="1"/>
</dbReference>
<evidence type="ECO:0000313" key="9">
    <source>
        <dbReference type="Proteomes" id="UP001057702"/>
    </source>
</evidence>
<dbReference type="PANTHER" id="PTHR23151">
    <property type="entry name" value="DIHYDROLIPOAMIDE ACETYL/SUCCINYL-TRANSFERASE-RELATED"/>
    <property type="match status" value="1"/>
</dbReference>
<comment type="similarity">
    <text evidence="2 4">Belongs to the 2-oxoacid dehydrogenase family.</text>
</comment>
<reference evidence="8" key="1">
    <citation type="submission" date="2022-06" db="EMBL/GenBank/DDBJ databases">
        <title>Draft genome sequence of Streptomyces sp. RB6PN25 isolated from peat swamp forest in Thailand.</title>
        <authorList>
            <person name="Duangmal K."/>
            <person name="Klaysubun C."/>
        </authorList>
    </citation>
    <scope>NUCLEOTIDE SEQUENCE</scope>
    <source>
        <strain evidence="8">RB6PN25</strain>
    </source>
</reference>
<dbReference type="Pfam" id="PF00364">
    <property type="entry name" value="Biotin_lipoyl"/>
    <property type="match status" value="1"/>
</dbReference>
<dbReference type="EMBL" id="JANFNG010000031">
    <property type="protein sequence ID" value="MCQ4084193.1"/>
    <property type="molecule type" value="Genomic_DNA"/>
</dbReference>
<dbReference type="SUPFAM" id="SSF51230">
    <property type="entry name" value="Single hybrid motif"/>
    <property type="match status" value="1"/>
</dbReference>
<gene>
    <name evidence="8" type="ORF">NGB36_27365</name>
</gene>
<dbReference type="Gene3D" id="2.40.50.100">
    <property type="match status" value="1"/>
</dbReference>
<evidence type="ECO:0000256" key="2">
    <source>
        <dbReference type="ARBA" id="ARBA00007317"/>
    </source>
</evidence>
<keyword evidence="3 4" id="KW-0450">Lipoyl</keyword>
<evidence type="ECO:0000256" key="3">
    <source>
        <dbReference type="ARBA" id="ARBA00022823"/>
    </source>
</evidence>
<dbReference type="RefSeq" id="WP_255923238.1">
    <property type="nucleotide sequence ID" value="NZ_JANFNG010000031.1"/>
</dbReference>
<evidence type="ECO:0000313" key="8">
    <source>
        <dbReference type="EMBL" id="MCQ4084193.1"/>
    </source>
</evidence>
<feature type="domain" description="Peripheral subunit-binding (PSBD)" evidence="7">
    <location>
        <begin position="126"/>
        <end position="163"/>
    </location>
</feature>
<feature type="compositionally biased region" description="Low complexity" evidence="5">
    <location>
        <begin position="97"/>
        <end position="126"/>
    </location>
</feature>
<dbReference type="EC" id="2.3.1.-" evidence="4"/>
<dbReference type="Pfam" id="PF02817">
    <property type="entry name" value="E3_binding"/>
    <property type="match status" value="1"/>
</dbReference>
<dbReference type="Proteomes" id="UP001057702">
    <property type="component" value="Unassembled WGS sequence"/>
</dbReference>
<evidence type="ECO:0000259" key="7">
    <source>
        <dbReference type="PROSITE" id="PS51826"/>
    </source>
</evidence>
<dbReference type="SUPFAM" id="SSF52777">
    <property type="entry name" value="CoA-dependent acyltransferases"/>
    <property type="match status" value="1"/>
</dbReference>
<dbReference type="InterPro" id="IPR036625">
    <property type="entry name" value="E3-bd_dom_sf"/>
</dbReference>
<feature type="region of interest" description="Disordered" evidence="5">
    <location>
        <begin position="79"/>
        <end position="130"/>
    </location>
</feature>